<keyword evidence="1" id="KW-0472">Membrane</keyword>
<organism evidence="2 3">
    <name type="scientific">Puccinia sorghi</name>
    <dbReference type="NCBI Taxonomy" id="27349"/>
    <lineage>
        <taxon>Eukaryota</taxon>
        <taxon>Fungi</taxon>
        <taxon>Dikarya</taxon>
        <taxon>Basidiomycota</taxon>
        <taxon>Pucciniomycotina</taxon>
        <taxon>Pucciniomycetes</taxon>
        <taxon>Pucciniales</taxon>
        <taxon>Pucciniaceae</taxon>
        <taxon>Puccinia</taxon>
    </lineage>
</organism>
<dbReference type="EMBL" id="LAVV01011907">
    <property type="protein sequence ID" value="KNZ47253.1"/>
    <property type="molecule type" value="Genomic_DNA"/>
</dbReference>
<reference evidence="2 3" key="1">
    <citation type="submission" date="2015-08" db="EMBL/GenBank/DDBJ databases">
        <title>Next Generation Sequencing and Analysis of the Genome of Puccinia sorghi L Schw, the Causal Agent of Maize Common Rust.</title>
        <authorList>
            <person name="Rochi L."/>
            <person name="Burguener G."/>
            <person name="Darino M."/>
            <person name="Turjanski A."/>
            <person name="Kreff E."/>
            <person name="Dieguez M.J."/>
            <person name="Sacco F."/>
        </authorList>
    </citation>
    <scope>NUCLEOTIDE SEQUENCE [LARGE SCALE GENOMIC DNA]</scope>
    <source>
        <strain evidence="2 3">RO10H11247</strain>
    </source>
</reference>
<keyword evidence="3" id="KW-1185">Reference proteome</keyword>
<protein>
    <submittedName>
        <fullName evidence="2">Putative signal peptide protein</fullName>
    </submittedName>
</protein>
<name>A0A0L6UFA1_9BASI</name>
<evidence type="ECO:0000256" key="1">
    <source>
        <dbReference type="SAM" id="Phobius"/>
    </source>
</evidence>
<feature type="transmembrane region" description="Helical" evidence="1">
    <location>
        <begin position="6"/>
        <end position="22"/>
    </location>
</feature>
<comment type="caution">
    <text evidence="2">The sequence shown here is derived from an EMBL/GenBank/DDBJ whole genome shotgun (WGS) entry which is preliminary data.</text>
</comment>
<feature type="transmembrane region" description="Helical" evidence="1">
    <location>
        <begin position="104"/>
        <end position="126"/>
    </location>
</feature>
<accession>A0A0L6UFA1</accession>
<sequence>MYFFIFYFILFISIFLIVGSEEQMQKNEELRLCCCGPIIVLDRENTCSDGVLVSGIPRLNGGKNSLHNAQHVDVSLNLEAIGDWCSLMNFVLLVKSRKRSTPQVLHFFLLLGARHWTLFFFLWLSLKRHQTQLFCAGLGWDAELGGVEAGLVVDGDWFCDAITWISEESMLCGSISAAINSLRSLLVGDIQVCTIKTDLPTARGMHDCALRWTMYICGPRPPAGICGHKNYPQGIPDTSSYSSGTSTDKHCPWVYLPGGTRAEAEASGTAWSSTNIDPESRYIQTCKSFQEINVTYGFEKTHAKLYIYSLDEKKVWKKGIQSNDSQEVADVKIGSRLPNSFLLHGSSPRPYKIERTLKVPQCLFCPFFRLIPCKEFKKEAYTLFNLPNK</sequence>
<evidence type="ECO:0000313" key="3">
    <source>
        <dbReference type="Proteomes" id="UP000037035"/>
    </source>
</evidence>
<dbReference type="AlphaFoldDB" id="A0A0L6UFA1"/>
<keyword evidence="1" id="KW-1133">Transmembrane helix</keyword>
<proteinExistence type="predicted"/>
<evidence type="ECO:0000313" key="2">
    <source>
        <dbReference type="EMBL" id="KNZ47253.1"/>
    </source>
</evidence>
<dbReference type="Proteomes" id="UP000037035">
    <property type="component" value="Unassembled WGS sequence"/>
</dbReference>
<gene>
    <name evidence="2" type="ORF">VP01_656g1</name>
</gene>
<dbReference type="VEuPathDB" id="FungiDB:VP01_656g1"/>
<keyword evidence="1" id="KW-0812">Transmembrane</keyword>